<evidence type="ECO:0000313" key="8">
    <source>
        <dbReference type="Proteomes" id="UP000285266"/>
    </source>
</evidence>
<accession>A0A423UGN3</accession>
<comment type="similarity">
    <text evidence="1">Belongs to the LysR transcriptional regulatory family.</text>
</comment>
<dbReference type="Proteomes" id="UP000285266">
    <property type="component" value="Unassembled WGS sequence"/>
</dbReference>
<evidence type="ECO:0000256" key="3">
    <source>
        <dbReference type="ARBA" id="ARBA00023125"/>
    </source>
</evidence>
<feature type="compositionally biased region" description="Basic and acidic residues" evidence="5">
    <location>
        <begin position="104"/>
        <end position="120"/>
    </location>
</feature>
<evidence type="ECO:0000256" key="4">
    <source>
        <dbReference type="ARBA" id="ARBA00023163"/>
    </source>
</evidence>
<dbReference type="PROSITE" id="PS50931">
    <property type="entry name" value="HTH_LYSR"/>
    <property type="match status" value="1"/>
</dbReference>
<keyword evidence="2" id="KW-0805">Transcription regulation</keyword>
<dbReference type="InterPro" id="IPR036390">
    <property type="entry name" value="WH_DNA-bd_sf"/>
</dbReference>
<evidence type="ECO:0000259" key="6">
    <source>
        <dbReference type="PROSITE" id="PS50931"/>
    </source>
</evidence>
<dbReference type="PRINTS" id="PR00039">
    <property type="entry name" value="HTHLYSR"/>
</dbReference>
<sequence length="281" mass="32772">MFPLLETLVAVYECRQFTLAAYELKVSQSTVSARIAQLERTVGARLFVRNARSEVTPTEVEIRLIGGDRYQHHAQRQHRGEHRPEDGVLLQQPGFPAQYADYPDGDKSEDECTHGKRQPDDLSQLQQQPPVVFTSQQHQAGLNYLLGKMELKDIQDHRLQRVLKHDGTRQLFIGECGQDPKLDHKQIEMVQARLKQQTTRFDQYKQDQIKDYQAINYHPTSPQNYLMNNLDEALVSILYAKNTDYLRKQQLRGLKETEWAMTKKQRQHQTRNRHEDGGMHL</sequence>
<dbReference type="SUPFAM" id="SSF46785">
    <property type="entry name" value="Winged helix' DNA-binding domain"/>
    <property type="match status" value="1"/>
</dbReference>
<proteinExistence type="inferred from homology"/>
<evidence type="ECO:0000313" key="7">
    <source>
        <dbReference type="EMBL" id="ROT87869.1"/>
    </source>
</evidence>
<dbReference type="InterPro" id="IPR050176">
    <property type="entry name" value="LTTR"/>
</dbReference>
<dbReference type="GO" id="GO:0003700">
    <property type="term" value="F:DNA-binding transcription factor activity"/>
    <property type="evidence" value="ECO:0007669"/>
    <property type="project" value="InterPro"/>
</dbReference>
<dbReference type="GO" id="GO:0003677">
    <property type="term" value="F:DNA binding"/>
    <property type="evidence" value="ECO:0007669"/>
    <property type="project" value="UniProtKB-KW"/>
</dbReference>
<dbReference type="PANTHER" id="PTHR30579">
    <property type="entry name" value="TRANSCRIPTIONAL REGULATOR"/>
    <property type="match status" value="1"/>
</dbReference>
<evidence type="ECO:0000256" key="1">
    <source>
        <dbReference type="ARBA" id="ARBA00009437"/>
    </source>
</evidence>
<evidence type="ECO:0000256" key="2">
    <source>
        <dbReference type="ARBA" id="ARBA00023015"/>
    </source>
</evidence>
<keyword evidence="4" id="KW-0804">Transcription</keyword>
<dbReference type="AlphaFoldDB" id="A0A423UGN3"/>
<dbReference type="EMBL" id="QRAJ01000001">
    <property type="protein sequence ID" value="ROT87869.1"/>
    <property type="molecule type" value="Genomic_DNA"/>
</dbReference>
<feature type="domain" description="HTH lysR-type" evidence="6">
    <location>
        <begin position="1"/>
        <end position="58"/>
    </location>
</feature>
<gene>
    <name evidence="7" type="ORF">BMONG18_0409</name>
</gene>
<keyword evidence="3" id="KW-0238">DNA-binding</keyword>
<organism evidence="7 8">
    <name type="scientific">Bifidobacterium mongoliense</name>
    <dbReference type="NCBI Taxonomy" id="518643"/>
    <lineage>
        <taxon>Bacteria</taxon>
        <taxon>Bacillati</taxon>
        <taxon>Actinomycetota</taxon>
        <taxon>Actinomycetes</taxon>
        <taxon>Bifidobacteriales</taxon>
        <taxon>Bifidobacteriaceae</taxon>
        <taxon>Bifidobacterium</taxon>
    </lineage>
</organism>
<comment type="caution">
    <text evidence="7">The sequence shown here is derived from an EMBL/GenBank/DDBJ whole genome shotgun (WGS) entry which is preliminary data.</text>
</comment>
<dbReference type="Pfam" id="PF00126">
    <property type="entry name" value="HTH_1"/>
    <property type="match status" value="1"/>
</dbReference>
<name>A0A423UGN3_9BIFI</name>
<dbReference type="InterPro" id="IPR036388">
    <property type="entry name" value="WH-like_DNA-bd_sf"/>
</dbReference>
<dbReference type="Gene3D" id="1.10.10.10">
    <property type="entry name" value="Winged helix-like DNA-binding domain superfamily/Winged helix DNA-binding domain"/>
    <property type="match status" value="1"/>
</dbReference>
<feature type="compositionally biased region" description="Basic and acidic residues" evidence="5">
    <location>
        <begin position="272"/>
        <end position="281"/>
    </location>
</feature>
<evidence type="ECO:0000256" key="5">
    <source>
        <dbReference type="SAM" id="MobiDB-lite"/>
    </source>
</evidence>
<reference evidence="7 8" key="1">
    <citation type="submission" date="2018-07" db="EMBL/GenBank/DDBJ databases">
        <title>The role of parmesan cheese in vectoring bovine microbiota.</title>
        <authorList>
            <person name="Lugli G.A."/>
            <person name="Milani C."/>
        </authorList>
    </citation>
    <scope>NUCLEOTIDE SEQUENCE [LARGE SCALE GENOMIC DNA]</scope>
    <source>
        <strain evidence="7 8">BMONG18</strain>
    </source>
</reference>
<feature type="region of interest" description="Disordered" evidence="5">
    <location>
        <begin position="260"/>
        <end position="281"/>
    </location>
</feature>
<dbReference type="InterPro" id="IPR000847">
    <property type="entry name" value="LysR_HTH_N"/>
</dbReference>
<feature type="region of interest" description="Disordered" evidence="5">
    <location>
        <begin position="95"/>
        <end position="122"/>
    </location>
</feature>
<protein>
    <submittedName>
        <fullName evidence="7">Nickase</fullName>
    </submittedName>
</protein>